<dbReference type="Gene3D" id="3.40.50.1820">
    <property type="entry name" value="alpha/beta hydrolase"/>
    <property type="match status" value="1"/>
</dbReference>
<protein>
    <recommendedName>
        <fullName evidence="8">GPI inositol-deacylase</fullName>
    </recommendedName>
</protein>
<gene>
    <name evidence="6" type="ORF">CONLIGDRAFT_666106</name>
</gene>
<evidence type="ECO:0000259" key="4">
    <source>
        <dbReference type="Pfam" id="PF22939"/>
    </source>
</evidence>
<evidence type="ECO:0000313" key="7">
    <source>
        <dbReference type="Proteomes" id="UP000182658"/>
    </source>
</evidence>
<dbReference type="OrthoDB" id="1658288at2759"/>
<evidence type="ECO:0000256" key="1">
    <source>
        <dbReference type="ARBA" id="ARBA00022737"/>
    </source>
</evidence>
<dbReference type="Pfam" id="PF00400">
    <property type="entry name" value="WD40"/>
    <property type="match status" value="1"/>
</dbReference>
<accession>A0A1J7J861</accession>
<feature type="region of interest" description="Disordered" evidence="2">
    <location>
        <begin position="1479"/>
        <end position="1501"/>
    </location>
</feature>
<evidence type="ECO:0000259" key="3">
    <source>
        <dbReference type="Pfam" id="PF12697"/>
    </source>
</evidence>
<dbReference type="Pfam" id="PF22939">
    <property type="entry name" value="WHD_GPIID"/>
    <property type="match status" value="1"/>
</dbReference>
<dbReference type="SUPFAM" id="SSF50978">
    <property type="entry name" value="WD40 repeat-like"/>
    <property type="match status" value="1"/>
</dbReference>
<dbReference type="SUPFAM" id="SSF82171">
    <property type="entry name" value="DPP6 N-terminal domain-like"/>
    <property type="match status" value="1"/>
</dbReference>
<organism evidence="6 7">
    <name type="scientific">Coniochaeta ligniaria NRRL 30616</name>
    <dbReference type="NCBI Taxonomy" id="1408157"/>
    <lineage>
        <taxon>Eukaryota</taxon>
        <taxon>Fungi</taxon>
        <taxon>Dikarya</taxon>
        <taxon>Ascomycota</taxon>
        <taxon>Pezizomycotina</taxon>
        <taxon>Sordariomycetes</taxon>
        <taxon>Sordariomycetidae</taxon>
        <taxon>Coniochaetales</taxon>
        <taxon>Coniochaetaceae</taxon>
        <taxon>Coniochaeta</taxon>
    </lineage>
</organism>
<dbReference type="InterPro" id="IPR000073">
    <property type="entry name" value="AB_hydrolase_1"/>
</dbReference>
<dbReference type="PANTHER" id="PTHR10039:SF16">
    <property type="entry name" value="GPI INOSITOL-DEACYLASE"/>
    <property type="match status" value="1"/>
</dbReference>
<evidence type="ECO:0000259" key="5">
    <source>
        <dbReference type="Pfam" id="PF24883"/>
    </source>
</evidence>
<keyword evidence="1" id="KW-0677">Repeat</keyword>
<feature type="region of interest" description="Disordered" evidence="2">
    <location>
        <begin position="1"/>
        <end position="42"/>
    </location>
</feature>
<dbReference type="SUPFAM" id="SSF53474">
    <property type="entry name" value="alpha/beta-Hydrolases"/>
    <property type="match status" value="1"/>
</dbReference>
<feature type="domain" description="GPI inositol-deacylase winged helix" evidence="4">
    <location>
        <begin position="662"/>
        <end position="743"/>
    </location>
</feature>
<dbReference type="InterPro" id="IPR027417">
    <property type="entry name" value="P-loop_NTPase"/>
</dbReference>
<feature type="domain" description="AB hydrolase-1" evidence="3">
    <location>
        <begin position="96"/>
        <end position="241"/>
    </location>
</feature>
<dbReference type="Pfam" id="PF12697">
    <property type="entry name" value="Abhydrolase_6"/>
    <property type="match status" value="1"/>
</dbReference>
<reference evidence="6 7" key="1">
    <citation type="submission" date="2016-10" db="EMBL/GenBank/DDBJ databases">
        <title>Draft genome sequence of Coniochaeta ligniaria NRRL30616, a lignocellulolytic fungus for bioabatement of inhibitors in plant biomass hydrolysates.</title>
        <authorList>
            <consortium name="DOE Joint Genome Institute"/>
            <person name="Jimenez D.J."/>
            <person name="Hector R.E."/>
            <person name="Riley R."/>
            <person name="Sun H."/>
            <person name="Grigoriev I.V."/>
            <person name="Van Elsas J.D."/>
            <person name="Nichols N.N."/>
        </authorList>
    </citation>
    <scope>NUCLEOTIDE SEQUENCE [LARGE SCALE GENOMIC DNA]</scope>
    <source>
        <strain evidence="6 7">NRRL 30616</strain>
    </source>
</reference>
<dbReference type="Pfam" id="PF24883">
    <property type="entry name" value="NPHP3_N"/>
    <property type="match status" value="1"/>
</dbReference>
<feature type="compositionally biased region" description="Polar residues" evidence="2">
    <location>
        <begin position="1480"/>
        <end position="1501"/>
    </location>
</feature>
<dbReference type="SUPFAM" id="SSF52540">
    <property type="entry name" value="P-loop containing nucleoside triphosphate hydrolases"/>
    <property type="match status" value="1"/>
</dbReference>
<dbReference type="SMART" id="SM00320">
    <property type="entry name" value="WD40"/>
    <property type="match status" value="4"/>
</dbReference>
<name>A0A1J7J861_9PEZI</name>
<dbReference type="EMBL" id="KV875093">
    <property type="protein sequence ID" value="OIW35531.1"/>
    <property type="molecule type" value="Genomic_DNA"/>
</dbReference>
<evidence type="ECO:0000256" key="2">
    <source>
        <dbReference type="SAM" id="MobiDB-lite"/>
    </source>
</evidence>
<feature type="domain" description="Nephrocystin 3-like N-terminal" evidence="5">
    <location>
        <begin position="388"/>
        <end position="556"/>
    </location>
</feature>
<dbReference type="InterPro" id="IPR015943">
    <property type="entry name" value="WD40/YVTN_repeat-like_dom_sf"/>
</dbReference>
<sequence>MFRNRFKSIPTADAPETLADTSAAEGGAGSTSTTVSRDRPITGLSRTESLSSTFYHQSPNRTVTGSHVASTPDPNTGLDPLGLQIAYEPQSPRGDVVFVHGLGGSAWRTWCWDRELRNFWPEWLVEDEPFLAYRISTFGYNARFKGAATNLDIIDFAKDLLLQLYTTLCRNGTPDGPIIFIAHSMGGLVVKKAYMLGKHDRQFSELVARVFGIIFLATPHRGAQHAKVLNNILSAAPLGAPPKAYVADLERQSSSISDINENFRQHCEELSLVSFYETLKTNMHLSKVLIVEKDSAVLGYPNEVSASMDADHHTICKFRDRLDPNFIKLRSLLKAWILRLMELDRPALLARETSYAEILKRAQSILGMHDPGETDSNLQFIKSLLVDGSGRWLTDKKEFQAWVNRQNRDEAAPLSFWMIGLPGKGKTVLSASVIHYLQSKDHHVQYHLFSQGHQNRRSIAYCLRSIAAQLAEQLPAFRDAIVEFHEETGISFRSDTQTFQYLWEKIFVGILFKLQLDRPLWWVLDGIDESDSPSLLITSLKTIQSCTPIKIYLSSRPIKFVSLLDKTRLTSYFLQDSDTAHDVRAYTQNAVRNEIPDDPALQKNVSDRILKNAMGSFLWVRLALETLENNWHTREAIEAALTSVPRGMVAMYKRMVETINTQQPRNREMAKLILTWAACSWRPLSLDEIKAALEPEFKDFTNLAVTINQICGHFINIEQSSNATPVVSLIHATAREFLLKGDDSSPPFIDAKEAHKTMAIHCLTYLSSERWRRYFSSIHMNMSMGKKKGRSRVVFDDVSCPLLTYATCYWGYHVSRSPTGAPDLLKALNIFLSNHCLSWIEGIALAGNLQYISRAAQYLKAYVKRGTRRRSITEDPDQIISLKDSQSDFEWVQAWAVDLIRVVGKFGSNLLRNPPSIYKHVPAFCPKESMLGKAYGSSPSRLLTVEGLPSETWDDCLASVDIGREDSASQVLATESFFLTLANASGTVVVWSTETCEKVKTISQGEWVTMMALNKSGTLLATSGYRTLCVWEVSSGRRVYSFPRKSESMVRDLKFSADDKQLLIGLDNCTVAYHNLKSGETDRVFVARLPDNDTGYVGCPGNVVISPDLTKVGMSWRGRAPLVWDLDHGESLLPYMCRVKGPNDPLLYPQQLWWQPETGYLLVLCNDTRVVEWRILDEYQVEYDHIGGRDIAVSDDGNFLLSRDHHGTISIWTFPRYNLVYSLLNTNEPSSAMVFSPNCQRFYDIRESICNVWEPDALVRPDDQDLEDNSSSGGSFALTEPITSAACSDHVLITTMGMAANDKYFCYGREDGSVIIVDAQSGKRLRKVYNHSSPGDVLALSWSKSGRYMVSCDEFGQVIAKRLQTKEEGKWAVFAVFETNLKENALQLLFSPDERFLLISTPSEDHVWDMKSKKEVRSRDWGTDQSRCWAQHPAVADELIWIEPSLVRTFKWPTLEQQKQARTSPHSGSEMSEDIRQARNFESNPSTSRQPSRASDGQRTVQWATTASADNQHLIVYATLPQERSVHWASDISQGGLELSILHLSDLTSAATATQSSNLLTPQLDSGPCVPTTRIPHYLVEHIKLLVGTQGTCIVFLDHEGWLSTWDVTAAPNLPRGDVAEAPIKQAGASADSVHHHHSAVECDIEGIEGVTRHFFAPKDWLNTNTSHLTVVHGQGTLFCPRYGEVAIVRNGMRL</sequence>
<dbReference type="Proteomes" id="UP000182658">
    <property type="component" value="Unassembled WGS sequence"/>
</dbReference>
<proteinExistence type="predicted"/>
<dbReference type="InterPro" id="IPR029058">
    <property type="entry name" value="AB_hydrolase_fold"/>
</dbReference>
<dbReference type="Gene3D" id="3.40.50.300">
    <property type="entry name" value="P-loop containing nucleotide triphosphate hydrolases"/>
    <property type="match status" value="1"/>
</dbReference>
<dbReference type="PANTHER" id="PTHR10039">
    <property type="entry name" value="AMELOGENIN"/>
    <property type="match status" value="1"/>
</dbReference>
<dbReference type="InterPro" id="IPR036322">
    <property type="entry name" value="WD40_repeat_dom_sf"/>
</dbReference>
<dbReference type="InParanoid" id="A0A1J7J861"/>
<dbReference type="InterPro" id="IPR054471">
    <property type="entry name" value="GPIID_WHD"/>
</dbReference>
<dbReference type="Gene3D" id="2.130.10.10">
    <property type="entry name" value="YVTN repeat-like/Quinoprotein amine dehydrogenase"/>
    <property type="match status" value="2"/>
</dbReference>
<evidence type="ECO:0000313" key="6">
    <source>
        <dbReference type="EMBL" id="OIW35531.1"/>
    </source>
</evidence>
<keyword evidence="7" id="KW-1185">Reference proteome</keyword>
<dbReference type="InterPro" id="IPR001680">
    <property type="entry name" value="WD40_rpt"/>
</dbReference>
<dbReference type="InterPro" id="IPR056884">
    <property type="entry name" value="NPHP3-like_N"/>
</dbReference>
<evidence type="ECO:0008006" key="8">
    <source>
        <dbReference type="Google" id="ProtNLM"/>
    </source>
</evidence>